<gene>
    <name evidence="1" type="ORF">EJ06DRAFT_518367</name>
</gene>
<organism evidence="1 2">
    <name type="scientific">Trichodelitschia bisporula</name>
    <dbReference type="NCBI Taxonomy" id="703511"/>
    <lineage>
        <taxon>Eukaryota</taxon>
        <taxon>Fungi</taxon>
        <taxon>Dikarya</taxon>
        <taxon>Ascomycota</taxon>
        <taxon>Pezizomycotina</taxon>
        <taxon>Dothideomycetes</taxon>
        <taxon>Dothideomycetes incertae sedis</taxon>
        <taxon>Phaeotrichales</taxon>
        <taxon>Phaeotrichaceae</taxon>
        <taxon>Trichodelitschia</taxon>
    </lineage>
</organism>
<protein>
    <submittedName>
        <fullName evidence="1">Uncharacterized protein</fullName>
    </submittedName>
</protein>
<accession>A0A6G1IB29</accession>
<proteinExistence type="predicted"/>
<sequence length="169" mass="18863">MPDDIKAWQLRLHMMLARRRRSELLFKKTEPERVEEPSFATRPGGGKMVEKAGAKASLYAGHIFEGPCGRPRHRRYQSLSQCRNQPRGSFRYQPRAHISTTANGCQTTGSTTHYGDSPPPSNAAKLPKITAAPNPFDLYGLPNEIIRLVALHALTAQLYTFIGCHAGRH</sequence>
<evidence type="ECO:0000313" key="1">
    <source>
        <dbReference type="EMBL" id="KAF2405384.1"/>
    </source>
</evidence>
<keyword evidence="2" id="KW-1185">Reference proteome</keyword>
<reference evidence="1" key="1">
    <citation type="journal article" date="2020" name="Stud. Mycol.">
        <title>101 Dothideomycetes genomes: a test case for predicting lifestyles and emergence of pathogens.</title>
        <authorList>
            <person name="Haridas S."/>
            <person name="Albert R."/>
            <person name="Binder M."/>
            <person name="Bloem J."/>
            <person name="Labutti K."/>
            <person name="Salamov A."/>
            <person name="Andreopoulos B."/>
            <person name="Baker S."/>
            <person name="Barry K."/>
            <person name="Bills G."/>
            <person name="Bluhm B."/>
            <person name="Cannon C."/>
            <person name="Castanera R."/>
            <person name="Culley D."/>
            <person name="Daum C."/>
            <person name="Ezra D."/>
            <person name="Gonzalez J."/>
            <person name="Henrissat B."/>
            <person name="Kuo A."/>
            <person name="Liang C."/>
            <person name="Lipzen A."/>
            <person name="Lutzoni F."/>
            <person name="Magnuson J."/>
            <person name="Mondo S."/>
            <person name="Nolan M."/>
            <person name="Ohm R."/>
            <person name="Pangilinan J."/>
            <person name="Park H.-J."/>
            <person name="Ramirez L."/>
            <person name="Alfaro M."/>
            <person name="Sun H."/>
            <person name="Tritt A."/>
            <person name="Yoshinaga Y."/>
            <person name="Zwiers L.-H."/>
            <person name="Turgeon B."/>
            <person name="Goodwin S."/>
            <person name="Spatafora J."/>
            <person name="Crous P."/>
            <person name="Grigoriev I."/>
        </authorList>
    </citation>
    <scope>NUCLEOTIDE SEQUENCE</scope>
    <source>
        <strain evidence="1">CBS 262.69</strain>
    </source>
</reference>
<name>A0A6G1IB29_9PEZI</name>
<dbReference type="Proteomes" id="UP000799640">
    <property type="component" value="Unassembled WGS sequence"/>
</dbReference>
<evidence type="ECO:0000313" key="2">
    <source>
        <dbReference type="Proteomes" id="UP000799640"/>
    </source>
</evidence>
<dbReference type="AlphaFoldDB" id="A0A6G1IB29"/>
<dbReference type="EMBL" id="ML996687">
    <property type="protein sequence ID" value="KAF2405384.1"/>
    <property type="molecule type" value="Genomic_DNA"/>
</dbReference>